<reference evidence="2" key="1">
    <citation type="journal article" date="2008" name="Science">
        <title>Genome of an endosymbiont coupling N2 fixation to cellulolysis within RT protist cells in termite gut.</title>
        <authorList>
            <person name="Hongoh Y."/>
            <person name="Sharma V.K."/>
            <person name="Prakash T."/>
            <person name="Noda S."/>
            <person name="Toh H."/>
            <person name="Taylor T.D."/>
            <person name="Kudo T."/>
            <person name="Sakaki Y."/>
            <person name="Toyoda A."/>
            <person name="Hattori M."/>
            <person name="Ohkuma M."/>
        </authorList>
    </citation>
    <scope>NUCLEOTIDE SEQUENCE [LARGE SCALE GENOMIC DNA]</scope>
</reference>
<dbReference type="KEGG" id="aps:CFPG_257"/>
<dbReference type="OrthoDB" id="982482at2"/>
<dbReference type="EMBL" id="AP010656">
    <property type="protein sequence ID" value="BAG83520.1"/>
    <property type="molecule type" value="Genomic_DNA"/>
</dbReference>
<evidence type="ECO:0000313" key="2">
    <source>
        <dbReference type="Proteomes" id="UP000000723"/>
    </source>
</evidence>
<evidence type="ECO:0000313" key="1">
    <source>
        <dbReference type="EMBL" id="BAG83520.1"/>
    </source>
</evidence>
<evidence type="ECO:0008006" key="3">
    <source>
        <dbReference type="Google" id="ProtNLM"/>
    </source>
</evidence>
<dbReference type="STRING" id="511995.CFPG_257"/>
<dbReference type="PROSITE" id="PS51257">
    <property type="entry name" value="PROKAR_LIPOPROTEIN"/>
    <property type="match status" value="1"/>
</dbReference>
<proteinExistence type="predicted"/>
<name>B6YQP8_AZOPC</name>
<keyword evidence="2" id="KW-1185">Reference proteome</keyword>
<gene>
    <name evidence="1" type="ordered locus">CFPG_257</name>
</gene>
<dbReference type="Proteomes" id="UP000000723">
    <property type="component" value="Chromosome"/>
</dbReference>
<protein>
    <recommendedName>
        <fullName evidence="3">Gliding motility lipoprotein GldH</fullName>
    </recommendedName>
</protein>
<dbReference type="NCBIfam" id="TIGR03511">
    <property type="entry name" value="GldH_lipo"/>
    <property type="match status" value="1"/>
</dbReference>
<organism evidence="1 2">
    <name type="scientific">Azobacteroides pseudotrichonymphae genomovar. CFP2</name>
    <dbReference type="NCBI Taxonomy" id="511995"/>
    <lineage>
        <taxon>Bacteria</taxon>
        <taxon>Pseudomonadati</taxon>
        <taxon>Bacteroidota</taxon>
        <taxon>Bacteroidia</taxon>
        <taxon>Bacteroidales</taxon>
        <taxon>Candidatus Azobacteroides</taxon>
    </lineage>
</organism>
<dbReference type="RefSeq" id="WP_012573281.1">
    <property type="nucleotide sequence ID" value="NC_011565.1"/>
</dbReference>
<dbReference type="InterPro" id="IPR020018">
    <property type="entry name" value="Motility-assoc_lipoprot_GldH"/>
</dbReference>
<dbReference type="eggNOG" id="ENOG50313I2">
    <property type="taxonomic scope" value="Bacteria"/>
</dbReference>
<dbReference type="AlphaFoldDB" id="B6YQP8"/>
<dbReference type="Pfam" id="PF14109">
    <property type="entry name" value="GldH_lipo"/>
    <property type="match status" value="1"/>
</dbReference>
<dbReference type="HOGENOM" id="CLU_109250_1_1_10"/>
<sequence>MTKNKQNSLLFSLQEIIQNNKVILLFLFPSLLTSCTFNEIFYEFYSFPYSKWDKKTAIQFEVPVKDISIFYDVFFELRHTNTYHFRNLWLVANYRILNKNSRQDTICIELANRFGEWYGSGIHLRSYVFPYQLNVQYPDTGTYIYSIHHGMQENPLRGISDFGLRVVKKQSNKK</sequence>
<accession>B6YQP8</accession>